<dbReference type="SUPFAM" id="SSF56672">
    <property type="entry name" value="DNA/RNA polymerases"/>
    <property type="match status" value="1"/>
</dbReference>
<proteinExistence type="inferred from homology"/>
<accession>A0A6N7YGS8</accession>
<dbReference type="InterPro" id="IPR043128">
    <property type="entry name" value="Rev_trsase/Diguanyl_cyclase"/>
</dbReference>
<dbReference type="PANTHER" id="PTHR11076">
    <property type="entry name" value="DNA REPAIR POLYMERASE UMUC / TRANSFERASE FAMILY MEMBER"/>
    <property type="match status" value="1"/>
</dbReference>
<keyword evidence="4" id="KW-0227">DNA damage</keyword>
<dbReference type="PROSITE" id="PS50173">
    <property type="entry name" value="UMUC"/>
    <property type="match status" value="1"/>
</dbReference>
<sequence>MGRQKSFICIDLKSFYASVECVERGLDPFKTNLVVADPTRSQSTICLAITPAMKKLGVKNRCRIHEIPAGIEYITAMPRMQLYIDYSARIYSIYLRYISKEDIHVYSIDECFMDVTNYLSLYHMTEKEMAVELMDAVMKETGITATAGVGTNLYLAKVAMDIVAKHVEDHIGILNEISYRQKLWDHRPLSDFWRIGSRTEKKLAGYGIHTMGDIAYTSVTSEDWLYKMFGIDAELLIDHAWGLESCDIHDIKNYHTEEHSLSNGQVLMRNYSFEEAAVVVREMTDVLVLDLVSKGLITGSITLWIAYDHRYERPSSHGTVRLTSLTNSSSTIMDEVDKLYQKITDRYTGIRRIEVCANRVMPEGYLQYDLFTDPEKIEKEKNLQQAILSVKKKYGKNAIMRGANLLDCSTYRERNNQIGGHRA</sequence>
<dbReference type="GO" id="GO:0003887">
    <property type="term" value="F:DNA-directed DNA polymerase activity"/>
    <property type="evidence" value="ECO:0007669"/>
    <property type="project" value="UniProtKB-KW"/>
</dbReference>
<dbReference type="InterPro" id="IPR001126">
    <property type="entry name" value="UmuC"/>
</dbReference>
<evidence type="ECO:0000256" key="4">
    <source>
        <dbReference type="ARBA" id="ARBA00022763"/>
    </source>
</evidence>
<evidence type="ECO:0000313" key="7">
    <source>
        <dbReference type="EMBL" id="MSU82208.1"/>
    </source>
</evidence>
<dbReference type="RefSeq" id="WP_154433158.1">
    <property type="nucleotide sequence ID" value="NZ_VULP01000012.1"/>
</dbReference>
<keyword evidence="5" id="KW-0808">Transferase</keyword>
<dbReference type="GO" id="GO:0009432">
    <property type="term" value="P:SOS response"/>
    <property type="evidence" value="ECO:0007669"/>
    <property type="project" value="TreeGrafter"/>
</dbReference>
<dbReference type="InterPro" id="IPR050116">
    <property type="entry name" value="DNA_polymerase-Y"/>
</dbReference>
<dbReference type="GO" id="GO:0003684">
    <property type="term" value="F:damaged DNA binding"/>
    <property type="evidence" value="ECO:0007669"/>
    <property type="project" value="InterPro"/>
</dbReference>
<evidence type="ECO:0000313" key="8">
    <source>
        <dbReference type="Proteomes" id="UP000433359"/>
    </source>
</evidence>
<comment type="caution">
    <text evidence="7">The sequence shown here is derived from an EMBL/GenBank/DDBJ whole genome shotgun (WGS) entry which is preliminary data.</text>
</comment>
<dbReference type="InterPro" id="IPR017961">
    <property type="entry name" value="DNA_pol_Y-fam_little_finger"/>
</dbReference>
<dbReference type="Gene3D" id="3.30.70.270">
    <property type="match status" value="1"/>
</dbReference>
<dbReference type="Gene3D" id="3.40.1170.60">
    <property type="match status" value="1"/>
</dbReference>
<dbReference type="Pfam" id="PF00817">
    <property type="entry name" value="IMS"/>
    <property type="match status" value="1"/>
</dbReference>
<protein>
    <submittedName>
        <fullName evidence="7">DNA repair protein</fullName>
    </submittedName>
</protein>
<reference evidence="7 8" key="1">
    <citation type="submission" date="2019-08" db="EMBL/GenBank/DDBJ databases">
        <title>In-depth cultivation of the pig gut microbiome towards novel bacterial diversity and tailored functional studies.</title>
        <authorList>
            <person name="Wylensek D."/>
            <person name="Hitch T.C.A."/>
            <person name="Clavel T."/>
        </authorList>
    </citation>
    <scope>NUCLEOTIDE SEQUENCE [LARGE SCALE GENOMIC DNA]</scope>
    <source>
        <strain evidence="7 8">BSM-383-APC-4H</strain>
    </source>
</reference>
<dbReference type="PANTHER" id="PTHR11076:SF35">
    <property type="entry name" value="DNA REPAIR PROTEIN HOMOLOG YOBH"/>
    <property type="match status" value="1"/>
</dbReference>
<keyword evidence="2" id="KW-0515">Mutator protein</keyword>
<gene>
    <name evidence="7" type="ORF">FYJ25_07535</name>
</gene>
<evidence type="ECO:0000256" key="1">
    <source>
        <dbReference type="ARBA" id="ARBA00010945"/>
    </source>
</evidence>
<dbReference type="AlphaFoldDB" id="A0A6N7YGS8"/>
<feature type="domain" description="UmuC" evidence="6">
    <location>
        <begin position="7"/>
        <end position="196"/>
    </location>
</feature>
<dbReference type="Gene3D" id="1.10.150.20">
    <property type="entry name" value="5' to 3' exonuclease, C-terminal subdomain"/>
    <property type="match status" value="1"/>
</dbReference>
<comment type="similarity">
    <text evidence="1">Belongs to the DNA polymerase type-Y family.</text>
</comment>
<dbReference type="GO" id="GO:0005829">
    <property type="term" value="C:cytosol"/>
    <property type="evidence" value="ECO:0007669"/>
    <property type="project" value="TreeGrafter"/>
</dbReference>
<name>A0A6N7YGS8_9FIRM</name>
<dbReference type="Proteomes" id="UP000433359">
    <property type="component" value="Unassembled WGS sequence"/>
</dbReference>
<dbReference type="InterPro" id="IPR043502">
    <property type="entry name" value="DNA/RNA_pol_sf"/>
</dbReference>
<evidence type="ECO:0000256" key="3">
    <source>
        <dbReference type="ARBA" id="ARBA00022695"/>
    </source>
</evidence>
<evidence type="ECO:0000256" key="2">
    <source>
        <dbReference type="ARBA" id="ARBA00022457"/>
    </source>
</evidence>
<dbReference type="EMBL" id="VULP01000012">
    <property type="protein sequence ID" value="MSU82208.1"/>
    <property type="molecule type" value="Genomic_DNA"/>
</dbReference>
<dbReference type="GO" id="GO:0042276">
    <property type="term" value="P:error-prone translesion synthesis"/>
    <property type="evidence" value="ECO:0007669"/>
    <property type="project" value="TreeGrafter"/>
</dbReference>
<dbReference type="Pfam" id="PF11799">
    <property type="entry name" value="IMS_C"/>
    <property type="match status" value="1"/>
</dbReference>
<evidence type="ECO:0000256" key="5">
    <source>
        <dbReference type="ARBA" id="ARBA00022932"/>
    </source>
</evidence>
<organism evidence="7 8">
    <name type="scientific">Anaerobutyricum soehngenii</name>
    <dbReference type="NCBI Taxonomy" id="105843"/>
    <lineage>
        <taxon>Bacteria</taxon>
        <taxon>Bacillati</taxon>
        <taxon>Bacillota</taxon>
        <taxon>Clostridia</taxon>
        <taxon>Lachnospirales</taxon>
        <taxon>Lachnospiraceae</taxon>
        <taxon>Anaerobutyricum</taxon>
    </lineage>
</organism>
<dbReference type="GO" id="GO:0006281">
    <property type="term" value="P:DNA repair"/>
    <property type="evidence" value="ECO:0007669"/>
    <property type="project" value="InterPro"/>
</dbReference>
<keyword evidence="3" id="KW-0548">Nucleotidyltransferase</keyword>
<keyword evidence="5" id="KW-0239">DNA-directed DNA polymerase</keyword>
<evidence type="ECO:0000259" key="6">
    <source>
        <dbReference type="PROSITE" id="PS50173"/>
    </source>
</evidence>